<dbReference type="InterPro" id="IPR029058">
    <property type="entry name" value="AB_hydrolase_fold"/>
</dbReference>
<protein>
    <recommendedName>
        <fullName evidence="4">Triacylglycerol lipase</fullName>
    </recommendedName>
</protein>
<proteinExistence type="predicted"/>
<evidence type="ECO:0000313" key="3">
    <source>
        <dbReference type="Proteomes" id="UP000717515"/>
    </source>
</evidence>
<dbReference type="GO" id="GO:0016298">
    <property type="term" value="F:lipase activity"/>
    <property type="evidence" value="ECO:0007669"/>
    <property type="project" value="TreeGrafter"/>
</dbReference>
<evidence type="ECO:0008006" key="4">
    <source>
        <dbReference type="Google" id="ProtNLM"/>
    </source>
</evidence>
<evidence type="ECO:0000256" key="1">
    <source>
        <dbReference type="SAM" id="SignalP"/>
    </source>
</evidence>
<dbReference type="GO" id="GO:0016042">
    <property type="term" value="P:lipid catabolic process"/>
    <property type="evidence" value="ECO:0007669"/>
    <property type="project" value="InterPro"/>
</dbReference>
<feature type="chain" id="PRO_5040406283" description="Triacylglycerol lipase" evidence="1">
    <location>
        <begin position="28"/>
        <end position="290"/>
    </location>
</feature>
<organism evidence="2 3">
    <name type="scientific">Mortierella alpina</name>
    <name type="common">Oleaginous fungus</name>
    <name type="synonym">Mortierella renispora</name>
    <dbReference type="NCBI Taxonomy" id="64518"/>
    <lineage>
        <taxon>Eukaryota</taxon>
        <taxon>Fungi</taxon>
        <taxon>Fungi incertae sedis</taxon>
        <taxon>Mucoromycota</taxon>
        <taxon>Mortierellomycotina</taxon>
        <taxon>Mortierellomycetes</taxon>
        <taxon>Mortierellales</taxon>
        <taxon>Mortierellaceae</taxon>
        <taxon>Mortierella</taxon>
    </lineage>
</organism>
<reference evidence="2" key="1">
    <citation type="submission" date="2021-07" db="EMBL/GenBank/DDBJ databases">
        <title>Draft genome of Mortierella alpina, strain LL118, isolated from an aspen leaf litter sample.</title>
        <authorList>
            <person name="Yang S."/>
            <person name="Vinatzer B.A."/>
        </authorList>
    </citation>
    <scope>NUCLEOTIDE SEQUENCE</scope>
    <source>
        <strain evidence="2">LL118</strain>
    </source>
</reference>
<dbReference type="Proteomes" id="UP000717515">
    <property type="component" value="Unassembled WGS sequence"/>
</dbReference>
<name>A0A9P7ZW30_MORAP</name>
<comment type="caution">
    <text evidence="2">The sequence shown here is derived from an EMBL/GenBank/DDBJ whole genome shotgun (WGS) entry which is preliminary data.</text>
</comment>
<dbReference type="SUPFAM" id="SSF53474">
    <property type="entry name" value="alpha/beta-Hydrolases"/>
    <property type="match status" value="1"/>
</dbReference>
<feature type="signal peptide" evidence="1">
    <location>
        <begin position="1"/>
        <end position="27"/>
    </location>
</feature>
<evidence type="ECO:0000313" key="2">
    <source>
        <dbReference type="EMBL" id="KAG9319258.1"/>
    </source>
</evidence>
<dbReference type="Pfam" id="PF01674">
    <property type="entry name" value="Lipase_2"/>
    <property type="match status" value="1"/>
</dbReference>
<accession>A0A9P7ZW30</accession>
<dbReference type="PANTHER" id="PTHR32015:SF1">
    <property type="entry name" value="LIPASE"/>
    <property type="match status" value="1"/>
</dbReference>
<keyword evidence="1" id="KW-0732">Signal</keyword>
<dbReference type="InterPro" id="IPR002918">
    <property type="entry name" value="Lipase_EstA/Esterase_EstB"/>
</dbReference>
<dbReference type="Gene3D" id="3.40.50.1820">
    <property type="entry name" value="alpha/beta hydrolase"/>
    <property type="match status" value="1"/>
</dbReference>
<sequence length="290" mass="31611">MRPISLLSHSLSIAALAILSTIQAAPAEPVHPQKRAMHVNDWSCKPSAEKPYPLVLVHGTFMNAATTWAFHGTRFLAKGYCVFQLDYGYVPQLPGIGGLARIENSAEELHKFVDKVLAATKARQVDMLGHSQGGLMPLYYMKRLDGAAKVHKIGALAPATHGTTASGLVNLSRAVNIYDATADAIIKSCRSCVEMVHDSPFLTDLYKDGDVSPGVEYFYLGTKYDAVISPYTNSFLRQKNADVTNAAIQDYCVFDHAGHGLLLVNALAFNIMDNFFSPPPAPRTFTCLSY</sequence>
<gene>
    <name evidence="2" type="ORF">KVV02_007986</name>
</gene>
<dbReference type="PANTHER" id="PTHR32015">
    <property type="entry name" value="FASTING INDUCED LIPASE"/>
    <property type="match status" value="1"/>
</dbReference>
<dbReference type="AlphaFoldDB" id="A0A9P7ZW30"/>
<dbReference type="EMBL" id="JAIFTL010000521">
    <property type="protein sequence ID" value="KAG9319258.1"/>
    <property type="molecule type" value="Genomic_DNA"/>
</dbReference>